<evidence type="ECO:0000313" key="2">
    <source>
        <dbReference type="EMBL" id="QEI08429.1"/>
    </source>
</evidence>
<dbReference type="CDD" id="cd06223">
    <property type="entry name" value="PRTases_typeI"/>
    <property type="match status" value="1"/>
</dbReference>
<evidence type="ECO:0000259" key="1">
    <source>
        <dbReference type="Pfam" id="PF00156"/>
    </source>
</evidence>
<reference evidence="2 3" key="1">
    <citation type="submission" date="2019-08" db="EMBL/GenBank/DDBJ databases">
        <title>Amphibian skin-associated Pigmentiphaga: genome sequence and occurrence across geography and hosts.</title>
        <authorList>
            <person name="Bletz M.C."/>
            <person name="Bunk B."/>
            <person name="Sproeer C."/>
            <person name="Biwer P."/>
            <person name="Reiter S."/>
            <person name="Rabemananjara F.C.E."/>
            <person name="Schulz S."/>
            <person name="Overmann J."/>
            <person name="Vences M."/>
        </authorList>
    </citation>
    <scope>NUCLEOTIDE SEQUENCE [LARGE SCALE GENOMIC DNA]</scope>
    <source>
        <strain evidence="2 3">Mada1488</strain>
    </source>
</reference>
<name>A0A5C0B117_9BURK</name>
<dbReference type="AlphaFoldDB" id="A0A5C0B117"/>
<dbReference type="NCBIfam" id="NF003545">
    <property type="entry name" value="PRK05205.1-1"/>
    <property type="match status" value="1"/>
</dbReference>
<dbReference type="SUPFAM" id="SSF53271">
    <property type="entry name" value="PRTase-like"/>
    <property type="match status" value="1"/>
</dbReference>
<dbReference type="GO" id="GO:0004845">
    <property type="term" value="F:uracil phosphoribosyltransferase activity"/>
    <property type="evidence" value="ECO:0007669"/>
    <property type="project" value="UniProtKB-EC"/>
</dbReference>
<dbReference type="Pfam" id="PF00156">
    <property type="entry name" value="Pribosyltran"/>
    <property type="match status" value="1"/>
</dbReference>
<dbReference type="RefSeq" id="WP_148817900.1">
    <property type="nucleotide sequence ID" value="NZ_CP043046.1"/>
</dbReference>
<dbReference type="InterPro" id="IPR050137">
    <property type="entry name" value="PyrR_bifunctional"/>
</dbReference>
<dbReference type="InterPro" id="IPR000836">
    <property type="entry name" value="PRTase_dom"/>
</dbReference>
<dbReference type="Gene3D" id="3.40.50.2020">
    <property type="match status" value="1"/>
</dbReference>
<protein>
    <submittedName>
        <fullName evidence="2">Bifunctional pyr operon transcriptional regulator/uracil phosphoribosyltransferase PyrR</fullName>
        <ecNumber evidence="2">2.4.2.9</ecNumber>
    </submittedName>
</protein>
<feature type="domain" description="Phosphoribosyltransferase" evidence="1">
    <location>
        <begin position="14"/>
        <end position="146"/>
    </location>
</feature>
<keyword evidence="2" id="KW-0808">Transferase</keyword>
<dbReference type="EC" id="2.4.2.9" evidence="2"/>
<dbReference type="PANTHER" id="PTHR11608:SF0">
    <property type="entry name" value="BIFUNCTIONAL PROTEIN PYRR"/>
    <property type="match status" value="1"/>
</dbReference>
<organism evidence="2 3">
    <name type="scientific">Pigmentiphaga aceris</name>
    <dbReference type="NCBI Taxonomy" id="1940612"/>
    <lineage>
        <taxon>Bacteria</taxon>
        <taxon>Pseudomonadati</taxon>
        <taxon>Pseudomonadota</taxon>
        <taxon>Betaproteobacteria</taxon>
        <taxon>Burkholderiales</taxon>
        <taxon>Alcaligenaceae</taxon>
        <taxon>Pigmentiphaga</taxon>
    </lineage>
</organism>
<gene>
    <name evidence="2" type="primary">pyrR</name>
    <name evidence="2" type="ORF">FXN63_23260</name>
</gene>
<dbReference type="OrthoDB" id="9802227at2"/>
<dbReference type="Proteomes" id="UP000325161">
    <property type="component" value="Chromosome"/>
</dbReference>
<accession>A0A5C0B117</accession>
<sequence length="180" mass="19405">MTLSASPSPAPDAEALYAVLRDAMRGWIDALPAGSVHLVGLHSGGAWLAERLHADLGLASALGTLDISFYRDDYDRIGLHTQVKPSDISFPVDDKHIIVIDDVLYTGRTIRAAMNELFDYGRPASIRLAVLVERAGRELPVEAGFVAAHLDVAAGTSVVLSQQDARFVLTFEPIPESRDA</sequence>
<evidence type="ECO:0000313" key="3">
    <source>
        <dbReference type="Proteomes" id="UP000325161"/>
    </source>
</evidence>
<dbReference type="EMBL" id="CP043046">
    <property type="protein sequence ID" value="QEI08429.1"/>
    <property type="molecule type" value="Genomic_DNA"/>
</dbReference>
<dbReference type="KEGG" id="pacr:FXN63_23260"/>
<dbReference type="PANTHER" id="PTHR11608">
    <property type="entry name" value="BIFUNCTIONAL PROTEIN PYRR"/>
    <property type="match status" value="1"/>
</dbReference>
<dbReference type="InterPro" id="IPR029057">
    <property type="entry name" value="PRTase-like"/>
</dbReference>
<keyword evidence="2" id="KW-0328">Glycosyltransferase</keyword>
<proteinExistence type="predicted"/>
<keyword evidence="3" id="KW-1185">Reference proteome</keyword>